<dbReference type="Gene3D" id="1.10.150.240">
    <property type="entry name" value="Putative phosphatase, domain 2"/>
    <property type="match status" value="1"/>
</dbReference>
<dbReference type="Pfam" id="PF13419">
    <property type="entry name" value="HAD_2"/>
    <property type="match status" value="1"/>
</dbReference>
<name>A0A2T5BS35_9RHOB</name>
<dbReference type="NCBIfam" id="TIGR01549">
    <property type="entry name" value="HAD-SF-IA-v1"/>
    <property type="match status" value="1"/>
</dbReference>
<sequence>MSDLRLVIFDVDGTLVDSQAHIHAAMAAAFDGAGLTVPDMAAVRGIVGLSLPVAIGRLAPTLDDAAVADLTGRYKRAFFDMRVGGATSPLFPGARDLLETLAAREEVLLGIATGKSRRGLDHLLAAHGLAEMFLTRQVADDHPSKPHPSMVLAALLETGVAACDAVMIGDTSFDMEMGRTAGVRTLGVGWGCHDPANLSADADLVVSDFPALAAAIEESWG</sequence>
<accession>A0A2T5BS35</accession>
<dbReference type="InterPro" id="IPR023214">
    <property type="entry name" value="HAD_sf"/>
</dbReference>
<dbReference type="InterPro" id="IPR023198">
    <property type="entry name" value="PGP-like_dom2"/>
</dbReference>
<reference evidence="1 2" key="1">
    <citation type="submission" date="2018-04" db="EMBL/GenBank/DDBJ databases">
        <title>Genomic Encyclopedia of Archaeal and Bacterial Type Strains, Phase II (KMG-II): from individual species to whole genera.</title>
        <authorList>
            <person name="Goeker M."/>
        </authorList>
    </citation>
    <scope>NUCLEOTIDE SEQUENCE [LARGE SCALE GENOMIC DNA]</scope>
    <source>
        <strain evidence="1 2">DSM 18064</strain>
    </source>
</reference>
<dbReference type="GO" id="GO:0008967">
    <property type="term" value="F:phosphoglycolate phosphatase activity"/>
    <property type="evidence" value="ECO:0007669"/>
    <property type="project" value="TreeGrafter"/>
</dbReference>
<dbReference type="GO" id="GO:0005829">
    <property type="term" value="C:cytosol"/>
    <property type="evidence" value="ECO:0007669"/>
    <property type="project" value="TreeGrafter"/>
</dbReference>
<keyword evidence="2" id="KW-1185">Reference proteome</keyword>
<comment type="caution">
    <text evidence="1">The sequence shown here is derived from an EMBL/GenBank/DDBJ whole genome shotgun (WGS) entry which is preliminary data.</text>
</comment>
<dbReference type="InterPro" id="IPR036412">
    <property type="entry name" value="HAD-like_sf"/>
</dbReference>
<dbReference type="SFLD" id="SFLDG01129">
    <property type="entry name" value="C1.5:_HAD__Beta-PGM__Phosphata"/>
    <property type="match status" value="1"/>
</dbReference>
<dbReference type="RefSeq" id="WP_107892169.1">
    <property type="nucleotide sequence ID" value="NZ_NHSI01000010.1"/>
</dbReference>
<dbReference type="SUPFAM" id="SSF56784">
    <property type="entry name" value="HAD-like"/>
    <property type="match status" value="1"/>
</dbReference>
<dbReference type="InterPro" id="IPR006439">
    <property type="entry name" value="HAD-SF_hydro_IA"/>
</dbReference>
<protein>
    <submittedName>
        <fullName evidence="1">Phosphoglycolate phosphatase</fullName>
    </submittedName>
</protein>
<dbReference type="SFLD" id="SFLDS00003">
    <property type="entry name" value="Haloacid_Dehalogenase"/>
    <property type="match status" value="1"/>
</dbReference>
<dbReference type="GO" id="GO:0006281">
    <property type="term" value="P:DNA repair"/>
    <property type="evidence" value="ECO:0007669"/>
    <property type="project" value="TreeGrafter"/>
</dbReference>
<dbReference type="InterPro" id="IPR050155">
    <property type="entry name" value="HAD-like_hydrolase_sf"/>
</dbReference>
<dbReference type="Gene3D" id="3.40.50.1000">
    <property type="entry name" value="HAD superfamily/HAD-like"/>
    <property type="match status" value="1"/>
</dbReference>
<organism evidence="1 2">
    <name type="scientific">Rhodovulum imhoffii</name>
    <dbReference type="NCBI Taxonomy" id="365340"/>
    <lineage>
        <taxon>Bacteria</taxon>
        <taxon>Pseudomonadati</taxon>
        <taxon>Pseudomonadota</taxon>
        <taxon>Alphaproteobacteria</taxon>
        <taxon>Rhodobacterales</taxon>
        <taxon>Paracoccaceae</taxon>
        <taxon>Rhodovulum</taxon>
    </lineage>
</organism>
<dbReference type="EMBL" id="QAAA01000008">
    <property type="protein sequence ID" value="PTN02061.1"/>
    <property type="molecule type" value="Genomic_DNA"/>
</dbReference>
<dbReference type="AlphaFoldDB" id="A0A2T5BS35"/>
<dbReference type="SFLD" id="SFLDG01135">
    <property type="entry name" value="C1.5.6:_HAD__Beta-PGM__Phospha"/>
    <property type="match status" value="1"/>
</dbReference>
<dbReference type="PANTHER" id="PTHR43434:SF24">
    <property type="entry name" value="HYDROLASE-RELATED"/>
    <property type="match status" value="1"/>
</dbReference>
<dbReference type="PANTHER" id="PTHR43434">
    <property type="entry name" value="PHOSPHOGLYCOLATE PHOSPHATASE"/>
    <property type="match status" value="1"/>
</dbReference>
<dbReference type="OrthoDB" id="9793014at2"/>
<dbReference type="InterPro" id="IPR041492">
    <property type="entry name" value="HAD_2"/>
</dbReference>
<evidence type="ECO:0000313" key="2">
    <source>
        <dbReference type="Proteomes" id="UP000243859"/>
    </source>
</evidence>
<dbReference type="Proteomes" id="UP000243859">
    <property type="component" value="Unassembled WGS sequence"/>
</dbReference>
<gene>
    <name evidence="1" type="ORF">C8N32_1089</name>
</gene>
<evidence type="ECO:0000313" key="1">
    <source>
        <dbReference type="EMBL" id="PTN02061.1"/>
    </source>
</evidence>
<proteinExistence type="predicted"/>